<reference evidence="3" key="1">
    <citation type="submission" date="2025-08" db="UniProtKB">
        <authorList>
            <consortium name="RefSeq"/>
        </authorList>
    </citation>
    <scope>IDENTIFICATION</scope>
</reference>
<dbReference type="InterPro" id="IPR029168">
    <property type="entry name" value="REC114L"/>
</dbReference>
<dbReference type="KEGG" id="bspl:114852835"/>
<dbReference type="RefSeq" id="XP_029001341.1">
    <property type="nucleotide sequence ID" value="XM_029145508.2"/>
</dbReference>
<dbReference type="Proteomes" id="UP000515150">
    <property type="component" value="Chromosome 3"/>
</dbReference>
<dbReference type="PANTHER" id="PTHR34921:SF1">
    <property type="entry name" value="MEIOTIC RECOMBINATION PROTEIN REC114"/>
    <property type="match status" value="1"/>
</dbReference>
<proteinExistence type="predicted"/>
<evidence type="ECO:0000256" key="1">
    <source>
        <dbReference type="SAM" id="MobiDB-lite"/>
    </source>
</evidence>
<dbReference type="GeneID" id="114852835"/>
<dbReference type="CTD" id="283677"/>
<dbReference type="AlphaFoldDB" id="A0A6P7M2W1"/>
<evidence type="ECO:0000313" key="2">
    <source>
        <dbReference type="Proteomes" id="UP000515150"/>
    </source>
</evidence>
<protein>
    <submittedName>
        <fullName evidence="3">Meiotic recombination protein REC114 isoform X1</fullName>
    </submittedName>
</protein>
<evidence type="ECO:0000313" key="3">
    <source>
        <dbReference type="RefSeq" id="XP_029001341.1"/>
    </source>
</evidence>
<dbReference type="Pfam" id="PF15165">
    <property type="entry name" value="REC114-like"/>
    <property type="match status" value="1"/>
</dbReference>
<dbReference type="OrthoDB" id="6479200at2759"/>
<dbReference type="InParanoid" id="A0A6P7M2W1"/>
<organism evidence="2 3">
    <name type="scientific">Betta splendens</name>
    <name type="common">Siamese fighting fish</name>
    <dbReference type="NCBI Taxonomy" id="158456"/>
    <lineage>
        <taxon>Eukaryota</taxon>
        <taxon>Metazoa</taxon>
        <taxon>Chordata</taxon>
        <taxon>Craniata</taxon>
        <taxon>Vertebrata</taxon>
        <taxon>Euteleostomi</taxon>
        <taxon>Actinopterygii</taxon>
        <taxon>Neopterygii</taxon>
        <taxon>Teleostei</taxon>
        <taxon>Neoteleostei</taxon>
        <taxon>Acanthomorphata</taxon>
        <taxon>Anabantaria</taxon>
        <taxon>Anabantiformes</taxon>
        <taxon>Anabantoidei</taxon>
        <taxon>Osphronemidae</taxon>
        <taxon>Betta</taxon>
    </lineage>
</organism>
<feature type="compositionally biased region" description="Polar residues" evidence="1">
    <location>
        <begin position="122"/>
        <end position="136"/>
    </location>
</feature>
<gene>
    <name evidence="3" type="primary">rec114</name>
</gene>
<accession>A0A6P7M2W1</accession>
<keyword evidence="2" id="KW-1185">Reference proteome</keyword>
<feature type="region of interest" description="Disordered" evidence="1">
    <location>
        <begin position="122"/>
        <end position="145"/>
    </location>
</feature>
<name>A0A6P7M2W1_BETSP</name>
<dbReference type="PANTHER" id="PTHR34921">
    <property type="entry name" value="MEIOTIC RECOMBINATION PROTEIN REC114"/>
    <property type="match status" value="1"/>
</dbReference>
<sequence>MATVPLWSLKRYGRLVQGPKKKARQRWKIFDRKGNKPEIVLTIVESGHLLVLQGEDSLDTVSLVCGSDSFHVHQESDGLFFRLNVQGESRMMRMQFDGSNKAEAIKECSRAVEKLKEYVSVTSQDDAPTSSNQPPTEVSAPVIQGKSVENEHEVAQGSSSMKDLAQHYLGETMTLPQVYRHCSFESCDLEPFLRVCLLDSSFHAFVEKVEGELRKLLQE</sequence>